<keyword evidence="3" id="KW-1185">Reference proteome</keyword>
<comment type="caution">
    <text evidence="2">The sequence shown here is derived from an EMBL/GenBank/DDBJ whole genome shotgun (WGS) entry which is preliminary data.</text>
</comment>
<dbReference type="EMBL" id="JBHSKI010000006">
    <property type="protein sequence ID" value="MFC5171974.1"/>
    <property type="molecule type" value="Genomic_DNA"/>
</dbReference>
<evidence type="ECO:0000256" key="1">
    <source>
        <dbReference type="SAM" id="MobiDB-lite"/>
    </source>
</evidence>
<accession>A0ABW0B400</accession>
<evidence type="ECO:0000313" key="2">
    <source>
        <dbReference type="EMBL" id="MFC5171974.1"/>
    </source>
</evidence>
<dbReference type="RefSeq" id="WP_141695664.1">
    <property type="nucleotide sequence ID" value="NZ_JBHSKI010000006.1"/>
</dbReference>
<proteinExistence type="predicted"/>
<name>A0ABW0B400_9ACTN</name>
<organism evidence="2 3">
    <name type="scientific">Streptomyces mutomycini</name>
    <dbReference type="NCBI Taxonomy" id="284036"/>
    <lineage>
        <taxon>Bacteria</taxon>
        <taxon>Bacillati</taxon>
        <taxon>Actinomycetota</taxon>
        <taxon>Actinomycetes</taxon>
        <taxon>Kitasatosporales</taxon>
        <taxon>Streptomycetaceae</taxon>
        <taxon>Streptomyces</taxon>
    </lineage>
</organism>
<dbReference type="Proteomes" id="UP001596208">
    <property type="component" value="Unassembled WGS sequence"/>
</dbReference>
<reference evidence="3" key="1">
    <citation type="journal article" date="2019" name="Int. J. Syst. Evol. Microbiol.">
        <title>The Global Catalogue of Microorganisms (GCM) 10K type strain sequencing project: providing services to taxonomists for standard genome sequencing and annotation.</title>
        <authorList>
            <consortium name="The Broad Institute Genomics Platform"/>
            <consortium name="The Broad Institute Genome Sequencing Center for Infectious Disease"/>
            <person name="Wu L."/>
            <person name="Ma J."/>
        </authorList>
    </citation>
    <scope>NUCLEOTIDE SEQUENCE [LARGE SCALE GENOMIC DNA]</scope>
    <source>
        <strain evidence="3">CGMCC 4.1721</strain>
    </source>
</reference>
<gene>
    <name evidence="2" type="ORF">ACFPRK_15380</name>
</gene>
<evidence type="ECO:0000313" key="3">
    <source>
        <dbReference type="Proteomes" id="UP001596208"/>
    </source>
</evidence>
<feature type="region of interest" description="Disordered" evidence="1">
    <location>
        <begin position="79"/>
        <end position="106"/>
    </location>
</feature>
<sequence>MPARRPRARLNRIEARSLPLRHFTLNGTDHAEDRRLRAVVDWVNVVSAQYPGRQDRLGEPCPETMCLRTGLAPPVVAERLTEGRPSTGPPHPAHTADCPGRGRQGR</sequence>
<protein>
    <submittedName>
        <fullName evidence="2">Uncharacterized protein</fullName>
    </submittedName>
</protein>